<dbReference type="AlphaFoldDB" id="A0A916NGQ0"/>
<comment type="caution">
    <text evidence="1">The sequence shown here is derived from an EMBL/GenBank/DDBJ whole genome shotgun (WGS) entry which is preliminary data.</text>
</comment>
<dbReference type="EMBL" id="CAJQUM010000001">
    <property type="protein sequence ID" value="CAG4882457.1"/>
    <property type="molecule type" value="Genomic_DNA"/>
</dbReference>
<protein>
    <submittedName>
        <fullName evidence="1">Uncharacterized protein</fullName>
    </submittedName>
</protein>
<dbReference type="Proteomes" id="UP000742786">
    <property type="component" value="Unassembled WGS sequence"/>
</dbReference>
<gene>
    <name evidence="1" type="ORF">GTOL_10339</name>
</gene>
<name>A0A916NGQ0_9PROT</name>
<accession>A0A916NGQ0</accession>
<proteinExistence type="predicted"/>
<reference evidence="1" key="1">
    <citation type="submission" date="2021-04" db="EMBL/GenBank/DDBJ databases">
        <authorList>
            <person name="Hornung B."/>
        </authorList>
    </citation>
    <scope>NUCLEOTIDE SEQUENCE</scope>
    <source>
        <strain evidence="1">G5G6</strain>
    </source>
</reference>
<sequence>MSEGGALVAGGTPCNVNDDNDVVAFYMKRIYSLRPEFLVFPQRGIEAPNFRNQPKEGTFVR</sequence>
<keyword evidence="2" id="KW-1185">Reference proteome</keyword>
<organism evidence="1 2">
    <name type="scientific">Georgfuchsia toluolica</name>
    <dbReference type="NCBI Taxonomy" id="424218"/>
    <lineage>
        <taxon>Bacteria</taxon>
        <taxon>Pseudomonadati</taxon>
        <taxon>Pseudomonadota</taxon>
        <taxon>Betaproteobacteria</taxon>
        <taxon>Nitrosomonadales</taxon>
        <taxon>Sterolibacteriaceae</taxon>
        <taxon>Georgfuchsia</taxon>
    </lineage>
</organism>
<evidence type="ECO:0000313" key="1">
    <source>
        <dbReference type="EMBL" id="CAG4882457.1"/>
    </source>
</evidence>
<evidence type="ECO:0000313" key="2">
    <source>
        <dbReference type="Proteomes" id="UP000742786"/>
    </source>
</evidence>